<name>A0A2K8KSV4_9GAMM</name>
<keyword evidence="7 8" id="KW-0133">Cell shape</keyword>
<dbReference type="GO" id="GO:0071555">
    <property type="term" value="P:cell wall organization"/>
    <property type="evidence" value="ECO:0007669"/>
    <property type="project" value="UniProtKB-KW"/>
</dbReference>
<proteinExistence type="inferred from homology"/>
<dbReference type="GO" id="GO:0008360">
    <property type="term" value="P:regulation of cell shape"/>
    <property type="evidence" value="ECO:0007669"/>
    <property type="project" value="UniProtKB-KW"/>
</dbReference>
<dbReference type="NCBIfam" id="TIGR01087">
    <property type="entry name" value="murD"/>
    <property type="match status" value="1"/>
</dbReference>
<dbReference type="InterPro" id="IPR036565">
    <property type="entry name" value="Mur-like_cat_sf"/>
</dbReference>
<comment type="catalytic activity">
    <reaction evidence="7 8">
        <text>UDP-N-acetyl-alpha-D-muramoyl-L-alanine + D-glutamate + ATP = UDP-N-acetyl-alpha-D-muramoyl-L-alanyl-D-glutamate + ADP + phosphate + H(+)</text>
        <dbReference type="Rhea" id="RHEA:16429"/>
        <dbReference type="ChEBI" id="CHEBI:15378"/>
        <dbReference type="ChEBI" id="CHEBI:29986"/>
        <dbReference type="ChEBI" id="CHEBI:30616"/>
        <dbReference type="ChEBI" id="CHEBI:43474"/>
        <dbReference type="ChEBI" id="CHEBI:83898"/>
        <dbReference type="ChEBI" id="CHEBI:83900"/>
        <dbReference type="ChEBI" id="CHEBI:456216"/>
        <dbReference type="EC" id="6.3.2.9"/>
    </reaction>
</comment>
<keyword evidence="12" id="KW-1185">Reference proteome</keyword>
<evidence type="ECO:0000313" key="12">
    <source>
        <dbReference type="Proteomes" id="UP000229757"/>
    </source>
</evidence>
<evidence type="ECO:0000256" key="5">
    <source>
        <dbReference type="ARBA" id="ARBA00022741"/>
    </source>
</evidence>
<dbReference type="Gene3D" id="3.40.1190.10">
    <property type="entry name" value="Mur-like, catalytic domain"/>
    <property type="match status" value="1"/>
</dbReference>
<dbReference type="PANTHER" id="PTHR43692:SF1">
    <property type="entry name" value="UDP-N-ACETYLMURAMOYLALANINE--D-GLUTAMATE LIGASE"/>
    <property type="match status" value="1"/>
</dbReference>
<dbReference type="GO" id="GO:0005524">
    <property type="term" value="F:ATP binding"/>
    <property type="evidence" value="ECO:0007669"/>
    <property type="project" value="UniProtKB-UniRule"/>
</dbReference>
<comment type="similarity">
    <text evidence="7">Belongs to the MurCDEF family.</text>
</comment>
<dbReference type="PANTHER" id="PTHR43692">
    <property type="entry name" value="UDP-N-ACETYLMURAMOYLALANINE--D-GLUTAMATE LIGASE"/>
    <property type="match status" value="1"/>
</dbReference>
<dbReference type="Pfam" id="PF02875">
    <property type="entry name" value="Mur_ligase_C"/>
    <property type="match status" value="1"/>
</dbReference>
<dbReference type="SUPFAM" id="SSF53244">
    <property type="entry name" value="MurD-like peptide ligases, peptide-binding domain"/>
    <property type="match status" value="1"/>
</dbReference>
<evidence type="ECO:0000256" key="3">
    <source>
        <dbReference type="ARBA" id="ARBA00022490"/>
    </source>
</evidence>
<dbReference type="Pfam" id="PF08245">
    <property type="entry name" value="Mur_ligase_M"/>
    <property type="match status" value="1"/>
</dbReference>
<dbReference type="InterPro" id="IPR004101">
    <property type="entry name" value="Mur_ligase_C"/>
</dbReference>
<dbReference type="Gene3D" id="3.90.190.20">
    <property type="entry name" value="Mur ligase, C-terminal domain"/>
    <property type="match status" value="1"/>
</dbReference>
<dbReference type="HAMAP" id="MF_00639">
    <property type="entry name" value="MurD"/>
    <property type="match status" value="1"/>
</dbReference>
<dbReference type="OrthoDB" id="9809796at2"/>
<feature type="domain" description="Mur ligase central" evidence="10">
    <location>
        <begin position="114"/>
        <end position="286"/>
    </location>
</feature>
<sequence length="445" mass="47581">MTLIGADTKYLVVGLGLTGLSCVRYLAARGKWVAVTDSRTNPPNLAEVKTQFPDMDVQVGGFDIEQFEQADVLVMSPGVALHTPAVQAAIKAGARVTSDIELFLSEFTGQVVAITGSNAKSTVTQWLGEAIQRSGRSVLIGGNIGQPVLDVADQMFDVAVLELSSFQLELLPSVGADIATILNVSEDHMDRYDSMARYQQAKQRIYFGAKQALFNRQDLLTQPLVAPNVKVASFALTRPDLKQYGLLETPSGTCLALGLNALLPTSVLALPGRHNIANALAVLALADAVQNPREHTLAALRNFSGLPHRCQLIRELAGVRYFNDSKATNVGSTLAALTGLAQADRKAIVLLLGGQAKGQELGPLAPAIAAHCKAVFVYGEDQSRFTDVAPQATYVESMFDALAQAKAIVQAGDVLLLSPACASFDQFTNFEQRGRQFVTWVEALA</sequence>
<dbReference type="EC" id="6.3.2.9" evidence="7 8"/>
<comment type="function">
    <text evidence="7 8">Cell wall formation. Catalyzes the addition of glutamate to the nucleotide precursor UDP-N-acetylmuramoyl-L-alanine (UMA).</text>
</comment>
<evidence type="ECO:0000256" key="4">
    <source>
        <dbReference type="ARBA" id="ARBA00022598"/>
    </source>
</evidence>
<dbReference type="GO" id="GO:0008764">
    <property type="term" value="F:UDP-N-acetylmuramoylalanine-D-glutamate ligase activity"/>
    <property type="evidence" value="ECO:0007669"/>
    <property type="project" value="UniProtKB-UniRule"/>
</dbReference>
<evidence type="ECO:0000256" key="8">
    <source>
        <dbReference type="RuleBase" id="RU003664"/>
    </source>
</evidence>
<comment type="subcellular location">
    <subcellularLocation>
        <location evidence="1 7 8">Cytoplasm</location>
    </subcellularLocation>
</comment>
<dbReference type="GO" id="GO:0009252">
    <property type="term" value="P:peptidoglycan biosynthetic process"/>
    <property type="evidence" value="ECO:0007669"/>
    <property type="project" value="UniProtKB-UniRule"/>
</dbReference>
<protein>
    <recommendedName>
        <fullName evidence="7 8">UDP-N-acetylmuramoylalanine--D-glutamate ligase</fullName>
        <ecNumber evidence="7 8">6.3.2.9</ecNumber>
    </recommendedName>
    <alternativeName>
        <fullName evidence="7">D-glutamic acid-adding enzyme</fullName>
    </alternativeName>
    <alternativeName>
        <fullName evidence="7">UDP-N-acetylmuramoyl-L-alanyl-D-glutamate synthetase</fullName>
    </alternativeName>
</protein>
<dbReference type="AlphaFoldDB" id="A0A2K8KSV4"/>
<dbReference type="UniPathway" id="UPA00219"/>
<dbReference type="InterPro" id="IPR013221">
    <property type="entry name" value="Mur_ligase_cen"/>
</dbReference>
<keyword evidence="7 8" id="KW-0131">Cell cycle</keyword>
<dbReference type="SUPFAM" id="SSF51984">
    <property type="entry name" value="MurCD N-terminal domain"/>
    <property type="match status" value="1"/>
</dbReference>
<dbReference type="KEGG" id="rfo:REIFOR_02673"/>
<dbReference type="GO" id="GO:0005737">
    <property type="term" value="C:cytoplasm"/>
    <property type="evidence" value="ECO:0007669"/>
    <property type="project" value="UniProtKB-SubCell"/>
</dbReference>
<evidence type="ECO:0000256" key="1">
    <source>
        <dbReference type="ARBA" id="ARBA00004496"/>
    </source>
</evidence>
<dbReference type="Pfam" id="PF21799">
    <property type="entry name" value="MurD-like_N"/>
    <property type="match status" value="1"/>
</dbReference>
<keyword evidence="5 7" id="KW-0547">Nucleotide-binding</keyword>
<dbReference type="Proteomes" id="UP000229757">
    <property type="component" value="Chromosome"/>
</dbReference>
<feature type="binding site" evidence="7">
    <location>
        <begin position="116"/>
        <end position="122"/>
    </location>
    <ligand>
        <name>ATP</name>
        <dbReference type="ChEBI" id="CHEBI:30616"/>
    </ligand>
</feature>
<dbReference type="InterPro" id="IPR036615">
    <property type="entry name" value="Mur_ligase_C_dom_sf"/>
</dbReference>
<dbReference type="InterPro" id="IPR005762">
    <property type="entry name" value="MurD"/>
</dbReference>
<feature type="domain" description="Mur ligase C-terminal" evidence="9">
    <location>
        <begin position="308"/>
        <end position="421"/>
    </location>
</feature>
<evidence type="ECO:0000313" key="11">
    <source>
        <dbReference type="EMBL" id="ATX77797.1"/>
    </source>
</evidence>
<keyword evidence="7 8" id="KW-0961">Cell wall biogenesis/degradation</keyword>
<evidence type="ECO:0000256" key="7">
    <source>
        <dbReference type="HAMAP-Rule" id="MF_00639"/>
    </source>
</evidence>
<dbReference type="SUPFAM" id="SSF53623">
    <property type="entry name" value="MurD-like peptide ligases, catalytic domain"/>
    <property type="match status" value="1"/>
</dbReference>
<keyword evidence="3 7" id="KW-0963">Cytoplasm</keyword>
<dbReference type="Gene3D" id="3.40.50.720">
    <property type="entry name" value="NAD(P)-binding Rossmann-like Domain"/>
    <property type="match status" value="1"/>
</dbReference>
<comment type="pathway">
    <text evidence="2 7 8">Cell wall biogenesis; peptidoglycan biosynthesis.</text>
</comment>
<dbReference type="EMBL" id="CP011797">
    <property type="protein sequence ID" value="ATX77797.1"/>
    <property type="molecule type" value="Genomic_DNA"/>
</dbReference>
<dbReference type="RefSeq" id="WP_100258025.1">
    <property type="nucleotide sequence ID" value="NZ_CP011797.1"/>
</dbReference>
<keyword evidence="7 8" id="KW-0132">Cell division</keyword>
<evidence type="ECO:0000256" key="2">
    <source>
        <dbReference type="ARBA" id="ARBA00004752"/>
    </source>
</evidence>
<keyword evidence="4 7" id="KW-0436">Ligase</keyword>
<keyword evidence="7 8" id="KW-0573">Peptidoglycan synthesis</keyword>
<evidence type="ECO:0000259" key="10">
    <source>
        <dbReference type="Pfam" id="PF08245"/>
    </source>
</evidence>
<evidence type="ECO:0000256" key="6">
    <source>
        <dbReference type="ARBA" id="ARBA00022840"/>
    </source>
</evidence>
<keyword evidence="6 7" id="KW-0067">ATP-binding</keyword>
<dbReference type="GO" id="GO:0051301">
    <property type="term" value="P:cell division"/>
    <property type="evidence" value="ECO:0007669"/>
    <property type="project" value="UniProtKB-KW"/>
</dbReference>
<accession>A0A2K8KSV4</accession>
<reference evidence="11 12" key="1">
    <citation type="journal article" date="2017" name="Environ. Microbiol.">
        <title>Genomic and physiological analyses of 'Reinekea forsetii' reveal a versatile opportunistic lifestyle during spring algae blooms.</title>
        <authorList>
            <person name="Avci B."/>
            <person name="Hahnke R.L."/>
            <person name="Chafee M."/>
            <person name="Fischer T."/>
            <person name="Gruber-Vodicka H."/>
            <person name="Tegetmeyer H.E."/>
            <person name="Harder J."/>
            <person name="Fuchs B.M."/>
            <person name="Amann R.I."/>
            <person name="Teeling H."/>
        </authorList>
    </citation>
    <scope>NUCLEOTIDE SEQUENCE [LARGE SCALE GENOMIC DNA]</scope>
    <source>
        <strain evidence="11 12">Hel1_31_D35</strain>
    </source>
</reference>
<organism evidence="11 12">
    <name type="scientific">Reinekea forsetii</name>
    <dbReference type="NCBI Taxonomy" id="1336806"/>
    <lineage>
        <taxon>Bacteria</taxon>
        <taxon>Pseudomonadati</taxon>
        <taxon>Pseudomonadota</taxon>
        <taxon>Gammaproteobacteria</taxon>
        <taxon>Oceanospirillales</taxon>
        <taxon>Saccharospirillaceae</taxon>
        <taxon>Reinekea</taxon>
    </lineage>
</organism>
<gene>
    <name evidence="7" type="primary">murD</name>
    <name evidence="11" type="ORF">REIFOR_02673</name>
</gene>
<evidence type="ECO:0000259" key="9">
    <source>
        <dbReference type="Pfam" id="PF02875"/>
    </source>
</evidence>